<sequence>MELKQFLIAEHLVDVNRNHIVIDQQTFALPPKAIAVLCELAKQPGEVVSFEQLLNTVWHDRVVSPNTLQRCIFQIRQVFKYADSELEFIKTHSKKGYSLEAPVTSTSDKPIAHKATQKSRPRAAKLGVAALAIVITAYLFTVIIQPETNPRVPIQPTFTPMTTSDAWDANASYSPDGQWIVFQRFSDNCHSQLWVKNLASHNTSRLTARQGVYGKPSWSHDAKQLTFTERSHCKAQETSSFCWSLNTLDVDTAINSPQNPHAVIACQEKPMWRANWMKNGEISYLSHLRPKQAVPYLFDLKTRKSRTTEYLPNFENYTLDYLANQNVFAMVSIDEHNSHHLNIYNPDKTPTVTAKIVLPHELSPLQPIEVSYHPSGEYLLASTTNGLYKLETNGRMVALDTGGRKNLREASFSADGKQILATQINADTDIFTLSLAQIRNHQTATTAKIARTTMREDNPQFQPHGDHIAFTSTRTGSRQLWLYNDQDVSQLTDSQQDNISKRIVWSPTGNAIAGTTQQGLTLWSLNGEKTLISNSLAIDSVLQWLTPTTLLVTARENGNAGLYILNKDTKESSLIVSENVVWAAQVDSEHFLYQDMSQRFWLVNTNTVPVPTEIYELRTQLAQPFAVYKDGILYGVNNDNQLWSYHLSKKIYQRLANVPSNSRYLADFNGETFLFTQMHLLQKHIVSFNSPDDQGT</sequence>
<dbReference type="GO" id="GO:0000160">
    <property type="term" value="P:phosphorelay signal transduction system"/>
    <property type="evidence" value="ECO:0007669"/>
    <property type="project" value="InterPro"/>
</dbReference>
<feature type="domain" description="OmpR/PhoB-type" evidence="5">
    <location>
        <begin position="3"/>
        <end position="101"/>
    </location>
</feature>
<dbReference type="Proteomes" id="UP000258102">
    <property type="component" value="Chromosome 1"/>
</dbReference>
<dbReference type="GO" id="GO:0006355">
    <property type="term" value="P:regulation of DNA-templated transcription"/>
    <property type="evidence" value="ECO:0007669"/>
    <property type="project" value="InterPro"/>
</dbReference>
<dbReference type="InterPro" id="IPR011659">
    <property type="entry name" value="WD40"/>
</dbReference>
<keyword evidence="4" id="KW-1133">Transmembrane helix</keyword>
<dbReference type="SUPFAM" id="SSF82171">
    <property type="entry name" value="DPP6 N-terminal domain-like"/>
    <property type="match status" value="2"/>
</dbReference>
<evidence type="ECO:0000313" key="7">
    <source>
        <dbReference type="Proteomes" id="UP000258102"/>
    </source>
</evidence>
<evidence type="ECO:0000259" key="5">
    <source>
        <dbReference type="PROSITE" id="PS51755"/>
    </source>
</evidence>
<dbReference type="GO" id="GO:0003677">
    <property type="term" value="F:DNA binding"/>
    <property type="evidence" value="ECO:0007669"/>
    <property type="project" value="UniProtKB-UniRule"/>
</dbReference>
<evidence type="ECO:0000313" key="6">
    <source>
        <dbReference type="EMBL" id="AXR02732.1"/>
    </source>
</evidence>
<comment type="similarity">
    <text evidence="1">Belongs to the TolB family.</text>
</comment>
<evidence type="ECO:0000256" key="3">
    <source>
        <dbReference type="PROSITE-ProRule" id="PRU01091"/>
    </source>
</evidence>
<dbReference type="PANTHER" id="PTHR36842:SF1">
    <property type="entry name" value="PROTEIN TOLB"/>
    <property type="match status" value="1"/>
</dbReference>
<dbReference type="Gene3D" id="2.120.10.30">
    <property type="entry name" value="TolB, C-terminal domain"/>
    <property type="match status" value="2"/>
</dbReference>
<dbReference type="InterPro" id="IPR036388">
    <property type="entry name" value="WH-like_DNA-bd_sf"/>
</dbReference>
<dbReference type="KEGG" id="ppis:B1L02_05595"/>
<reference evidence="6 7" key="1">
    <citation type="submission" date="2018-08" db="EMBL/GenBank/DDBJ databases">
        <title>Whole Genome Sequences of Two Pseudoalteromonas piscicida Strains, DE1-A and DE2-A, which Exhibit Strong Antibacterial Activity against Vibrio vulnificus.</title>
        <authorList>
            <person name="Richards G.P."/>
            <person name="Needleman D.S."/>
            <person name="Watson M.A."/>
            <person name="Polson S.W."/>
        </authorList>
    </citation>
    <scope>NUCLEOTIDE SEQUENCE [LARGE SCALE GENOMIC DNA]</scope>
    <source>
        <strain evidence="6 7">DE2-A</strain>
    </source>
</reference>
<keyword evidence="4" id="KW-0812">Transmembrane</keyword>
<feature type="transmembrane region" description="Helical" evidence="4">
    <location>
        <begin position="123"/>
        <end position="144"/>
    </location>
</feature>
<organism evidence="6 7">
    <name type="scientific">Pseudoalteromonas piscicida</name>
    <dbReference type="NCBI Taxonomy" id="43662"/>
    <lineage>
        <taxon>Bacteria</taxon>
        <taxon>Pseudomonadati</taxon>
        <taxon>Pseudomonadota</taxon>
        <taxon>Gammaproteobacteria</taxon>
        <taxon>Alteromonadales</taxon>
        <taxon>Pseudoalteromonadaceae</taxon>
        <taxon>Pseudoalteromonas</taxon>
    </lineage>
</organism>
<evidence type="ECO:0000256" key="2">
    <source>
        <dbReference type="ARBA" id="ARBA00023125"/>
    </source>
</evidence>
<dbReference type="SMART" id="SM00862">
    <property type="entry name" value="Trans_reg_C"/>
    <property type="match status" value="1"/>
</dbReference>
<dbReference type="Pfam" id="PF00486">
    <property type="entry name" value="Trans_reg_C"/>
    <property type="match status" value="1"/>
</dbReference>
<dbReference type="Gene3D" id="1.10.10.10">
    <property type="entry name" value="Winged helix-like DNA-binding domain superfamily/Winged helix DNA-binding domain"/>
    <property type="match status" value="1"/>
</dbReference>
<dbReference type="PANTHER" id="PTHR36842">
    <property type="entry name" value="PROTEIN TOLB HOMOLOG"/>
    <property type="match status" value="1"/>
</dbReference>
<dbReference type="SUPFAM" id="SSF46894">
    <property type="entry name" value="C-terminal effector domain of the bipartite response regulators"/>
    <property type="match status" value="1"/>
</dbReference>
<dbReference type="EMBL" id="CP031761">
    <property type="protein sequence ID" value="AXR02732.1"/>
    <property type="molecule type" value="Genomic_DNA"/>
</dbReference>
<evidence type="ECO:0000256" key="4">
    <source>
        <dbReference type="SAM" id="Phobius"/>
    </source>
</evidence>
<keyword evidence="2 3" id="KW-0238">DNA-binding</keyword>
<name>A0AAD0RH54_PSEO7</name>
<keyword evidence="4" id="KW-0472">Membrane</keyword>
<dbReference type="Pfam" id="PF07676">
    <property type="entry name" value="PD40"/>
    <property type="match status" value="1"/>
</dbReference>
<dbReference type="RefSeq" id="WP_088530235.1">
    <property type="nucleotide sequence ID" value="NZ_CP021646.1"/>
</dbReference>
<accession>A0AAD0RH54</accession>
<gene>
    <name evidence="6" type="ORF">D0511_12175</name>
</gene>
<dbReference type="InterPro" id="IPR001867">
    <property type="entry name" value="OmpR/PhoB-type_DNA-bd"/>
</dbReference>
<evidence type="ECO:0000256" key="1">
    <source>
        <dbReference type="ARBA" id="ARBA00009820"/>
    </source>
</evidence>
<proteinExistence type="inferred from homology"/>
<dbReference type="InterPro" id="IPR011042">
    <property type="entry name" value="6-blade_b-propeller_TolB-like"/>
</dbReference>
<protein>
    <submittedName>
        <fullName evidence="6">CadC family transcriptional regulator</fullName>
    </submittedName>
</protein>
<dbReference type="PROSITE" id="PS51755">
    <property type="entry name" value="OMPR_PHOB"/>
    <property type="match status" value="1"/>
</dbReference>
<dbReference type="AlphaFoldDB" id="A0AAD0RH54"/>
<dbReference type="InterPro" id="IPR016032">
    <property type="entry name" value="Sig_transdc_resp-reg_C-effctor"/>
</dbReference>
<dbReference type="CDD" id="cd00383">
    <property type="entry name" value="trans_reg_C"/>
    <property type="match status" value="1"/>
</dbReference>
<feature type="DNA-binding region" description="OmpR/PhoB-type" evidence="3">
    <location>
        <begin position="3"/>
        <end position="101"/>
    </location>
</feature>